<dbReference type="InterPro" id="IPR050748">
    <property type="entry name" value="Glycosyltrans_8_dom-fam"/>
</dbReference>
<sequence>MNILYCGNEKMADGLLISILSLLRNTKQTLNIYIMTAFIQTNEKNYYPLSEATVNFLDSEVKQANPANSVTRLDLTELFEQQAPTANMETVFTPYCMLRLFADLCPSLPDKILYLDTDVICRKDFKAFYDQDLTEHEVVGVADYYGKWVFKHKKGHFSYMNSGVLLMNLALIKQTQLLRRCRDLCRTKKMFMPDQTAINKLAVTKKIVPRRYNEQRRLHRNTVFQHFTTSFRLFPWIHTLTVKPWDVEAVHDKLKLYEYDDVLSEYQDLKPQMEALKS</sequence>
<evidence type="ECO:0000313" key="5">
    <source>
        <dbReference type="Proteomes" id="UP001302696"/>
    </source>
</evidence>
<reference evidence="5" key="1">
    <citation type="submission" date="2024-06" db="EMBL/GenBank/DDBJ databases">
        <authorList>
            <person name="Chang H.C."/>
            <person name="Mun S.Y."/>
        </authorList>
    </citation>
    <scope>NUCLEOTIDE SEQUENCE [LARGE SCALE GENOMIC DNA]</scope>
    <source>
        <strain evidence="5">KT1</strain>
    </source>
</reference>
<dbReference type="PANTHER" id="PTHR13778:SF47">
    <property type="entry name" value="LIPOPOLYSACCHARIDE 1,3-GALACTOSYLTRANSFERASE"/>
    <property type="match status" value="1"/>
</dbReference>
<gene>
    <name evidence="4" type="ORF">N6G96_01910</name>
</gene>
<dbReference type="EMBL" id="CP104778">
    <property type="protein sequence ID" value="WPC21996.1"/>
    <property type="molecule type" value="Genomic_DNA"/>
</dbReference>
<keyword evidence="3" id="KW-0479">Metal-binding</keyword>
<dbReference type="Gene3D" id="3.90.550.10">
    <property type="entry name" value="Spore Coat Polysaccharide Biosynthesis Protein SpsA, Chain A"/>
    <property type="match status" value="1"/>
</dbReference>
<evidence type="ECO:0000256" key="3">
    <source>
        <dbReference type="ARBA" id="ARBA00022723"/>
    </source>
</evidence>
<dbReference type="PANTHER" id="PTHR13778">
    <property type="entry name" value="GLYCOSYLTRANSFERASE 8 DOMAIN-CONTAINING PROTEIN"/>
    <property type="match status" value="1"/>
</dbReference>
<evidence type="ECO:0000256" key="2">
    <source>
        <dbReference type="ARBA" id="ARBA00022679"/>
    </source>
</evidence>
<dbReference type="Pfam" id="PF01501">
    <property type="entry name" value="Glyco_transf_8"/>
    <property type="match status" value="1"/>
</dbReference>
<accession>A0ABZ0Q4V0</accession>
<evidence type="ECO:0000313" key="4">
    <source>
        <dbReference type="EMBL" id="WPC21996.1"/>
    </source>
</evidence>
<dbReference type="Proteomes" id="UP001302696">
    <property type="component" value="Chromosome"/>
</dbReference>
<keyword evidence="1" id="KW-0328">Glycosyltransferase</keyword>
<protein>
    <submittedName>
        <fullName evidence="4">Glycosyltransferase family 8 protein</fullName>
    </submittedName>
</protein>
<name>A0ABZ0Q4V0_9LACO</name>
<evidence type="ECO:0000256" key="1">
    <source>
        <dbReference type="ARBA" id="ARBA00022676"/>
    </source>
</evidence>
<dbReference type="InterPro" id="IPR002495">
    <property type="entry name" value="Glyco_trans_8"/>
</dbReference>
<keyword evidence="5" id="KW-1185">Reference proteome</keyword>
<dbReference type="SUPFAM" id="SSF53448">
    <property type="entry name" value="Nucleotide-diphospho-sugar transferases"/>
    <property type="match status" value="1"/>
</dbReference>
<organism evidence="4 5">
    <name type="scientific">Pediococcus inopinatus</name>
    <dbReference type="NCBI Taxonomy" id="114090"/>
    <lineage>
        <taxon>Bacteria</taxon>
        <taxon>Bacillati</taxon>
        <taxon>Bacillota</taxon>
        <taxon>Bacilli</taxon>
        <taxon>Lactobacillales</taxon>
        <taxon>Lactobacillaceae</taxon>
        <taxon>Pediococcus</taxon>
    </lineage>
</organism>
<keyword evidence="2" id="KW-0808">Transferase</keyword>
<dbReference type="InterPro" id="IPR029044">
    <property type="entry name" value="Nucleotide-diphossugar_trans"/>
</dbReference>
<proteinExistence type="predicted"/>
<dbReference type="RefSeq" id="WP_057774974.1">
    <property type="nucleotide sequence ID" value="NZ_BBIM01000008.1"/>
</dbReference>